<dbReference type="SUPFAM" id="SSF52218">
    <property type="entry name" value="Flavoproteins"/>
    <property type="match status" value="1"/>
</dbReference>
<reference evidence="5 6" key="1">
    <citation type="submission" date="2020-07" db="EMBL/GenBank/DDBJ databases">
        <title>Genomic Encyclopedia of Type Strains, Phase IV (KMG-V): Genome sequencing to study the core and pangenomes of soil and plant-associated prokaryotes.</title>
        <authorList>
            <person name="Whitman W."/>
        </authorList>
    </citation>
    <scope>NUCLEOTIDE SEQUENCE [LARGE SCALE GENOMIC DNA]</scope>
    <source>
        <strain evidence="5 6">AN3</strain>
    </source>
</reference>
<dbReference type="PANTHER" id="PTHR30546">
    <property type="entry name" value="FLAVODOXIN-RELATED PROTEIN WRBA-RELATED"/>
    <property type="match status" value="1"/>
</dbReference>
<accession>A0A839ERD2</accession>
<organism evidence="5 6">
    <name type="scientific">Phyllobacterium myrsinacearum</name>
    <dbReference type="NCBI Taxonomy" id="28101"/>
    <lineage>
        <taxon>Bacteria</taxon>
        <taxon>Pseudomonadati</taxon>
        <taxon>Pseudomonadota</taxon>
        <taxon>Alphaproteobacteria</taxon>
        <taxon>Hyphomicrobiales</taxon>
        <taxon>Phyllobacteriaceae</taxon>
        <taxon>Phyllobacterium</taxon>
    </lineage>
</organism>
<comment type="caution">
    <text evidence="5">The sequence shown here is derived from an EMBL/GenBank/DDBJ whole genome shotgun (WGS) entry which is preliminary data.</text>
</comment>
<dbReference type="GO" id="GO:0003955">
    <property type="term" value="F:NAD(P)H dehydrogenase (quinone) activity"/>
    <property type="evidence" value="ECO:0007669"/>
    <property type="project" value="TreeGrafter"/>
</dbReference>
<dbReference type="InterPro" id="IPR005025">
    <property type="entry name" value="FMN_Rdtase-like_dom"/>
</dbReference>
<dbReference type="AlphaFoldDB" id="A0A839ERD2"/>
<protein>
    <submittedName>
        <fullName evidence="5">Multimeric flavodoxin WrbA</fullName>
    </submittedName>
</protein>
<dbReference type="EMBL" id="JACGXN010000003">
    <property type="protein sequence ID" value="MBA8879160.1"/>
    <property type="molecule type" value="Genomic_DNA"/>
</dbReference>
<name>A0A839ERD2_9HYPH</name>
<feature type="domain" description="Flavodoxin-like" evidence="4">
    <location>
        <begin position="26"/>
        <end position="175"/>
    </location>
</feature>
<keyword evidence="3" id="KW-0288">FMN</keyword>
<dbReference type="Gene3D" id="3.40.50.360">
    <property type="match status" value="1"/>
</dbReference>
<dbReference type="Proteomes" id="UP000549052">
    <property type="component" value="Unassembled WGS sequence"/>
</dbReference>
<evidence type="ECO:0000256" key="3">
    <source>
        <dbReference type="ARBA" id="ARBA00022643"/>
    </source>
</evidence>
<dbReference type="GO" id="GO:0016020">
    <property type="term" value="C:membrane"/>
    <property type="evidence" value="ECO:0007669"/>
    <property type="project" value="TreeGrafter"/>
</dbReference>
<dbReference type="Pfam" id="PF03358">
    <property type="entry name" value="FMN_red"/>
    <property type="match status" value="1"/>
</dbReference>
<dbReference type="InterPro" id="IPR008254">
    <property type="entry name" value="Flavodoxin/NO_synth"/>
</dbReference>
<proteinExistence type="predicted"/>
<dbReference type="InterPro" id="IPR029039">
    <property type="entry name" value="Flavoprotein-like_sf"/>
</dbReference>
<dbReference type="PROSITE" id="PS00201">
    <property type="entry name" value="FLAVODOXIN"/>
    <property type="match status" value="1"/>
</dbReference>
<gene>
    <name evidence="5" type="ORF">FHW16_002878</name>
</gene>
<dbReference type="GO" id="GO:0009055">
    <property type="term" value="F:electron transfer activity"/>
    <property type="evidence" value="ECO:0007669"/>
    <property type="project" value="InterPro"/>
</dbReference>
<dbReference type="PROSITE" id="PS50902">
    <property type="entry name" value="FLAVODOXIN_LIKE"/>
    <property type="match status" value="1"/>
</dbReference>
<evidence type="ECO:0000313" key="6">
    <source>
        <dbReference type="Proteomes" id="UP000549052"/>
    </source>
</evidence>
<dbReference type="InterPro" id="IPR001226">
    <property type="entry name" value="Flavodoxin_CS"/>
</dbReference>
<keyword evidence="2" id="KW-0285">Flavoprotein</keyword>
<comment type="cofactor">
    <cofactor evidence="1">
        <name>FMN</name>
        <dbReference type="ChEBI" id="CHEBI:58210"/>
    </cofactor>
</comment>
<sequence length="212" mass="22849">MSDIVQAHRLIIAHHFLDGKDSILLISIVYDSGFGHTARVAKAVAAGIQEVQGAEAKLIAVADGLIDWESLERSDAIIFGSPTYNGLISARFKQFFEDSTKAAWTEQKWRNKLAAGFTNSGAQHGDKLNSLVSMALFAAQHGMIWVGLDMMPGNSSSTGSADDLNRLGSWLGVMTQSNTDQGADITPIKSDLVTAAYLGRRVTETARRLQPA</sequence>
<dbReference type="GO" id="GO:0010181">
    <property type="term" value="F:FMN binding"/>
    <property type="evidence" value="ECO:0007669"/>
    <property type="project" value="InterPro"/>
</dbReference>
<dbReference type="PANTHER" id="PTHR30546:SF23">
    <property type="entry name" value="FLAVOPROTEIN-LIKE PROTEIN YCP4-RELATED"/>
    <property type="match status" value="1"/>
</dbReference>
<keyword evidence="6" id="KW-1185">Reference proteome</keyword>
<evidence type="ECO:0000259" key="4">
    <source>
        <dbReference type="PROSITE" id="PS50902"/>
    </source>
</evidence>
<evidence type="ECO:0000256" key="1">
    <source>
        <dbReference type="ARBA" id="ARBA00001917"/>
    </source>
</evidence>
<evidence type="ECO:0000256" key="2">
    <source>
        <dbReference type="ARBA" id="ARBA00022630"/>
    </source>
</evidence>
<evidence type="ECO:0000313" key="5">
    <source>
        <dbReference type="EMBL" id="MBA8879160.1"/>
    </source>
</evidence>